<gene>
    <name evidence="1" type="ORF">SK128_023475</name>
</gene>
<proteinExistence type="predicted"/>
<evidence type="ECO:0000313" key="1">
    <source>
        <dbReference type="EMBL" id="KAK7073452.1"/>
    </source>
</evidence>
<protein>
    <submittedName>
        <fullName evidence="1">Uncharacterized protein</fullName>
    </submittedName>
</protein>
<sequence length="65" mass="7530">MASITCALQLFKLSYQCYLLRGKEYFVQTLYPHYPPSSPLPFLWRSLTTRQAAAQLVCVFAKGRR</sequence>
<dbReference type="Proteomes" id="UP001381693">
    <property type="component" value="Unassembled WGS sequence"/>
</dbReference>
<reference evidence="1 2" key="1">
    <citation type="submission" date="2023-11" db="EMBL/GenBank/DDBJ databases">
        <title>Halocaridina rubra genome assembly.</title>
        <authorList>
            <person name="Smith C."/>
        </authorList>
    </citation>
    <scope>NUCLEOTIDE SEQUENCE [LARGE SCALE GENOMIC DNA]</scope>
    <source>
        <strain evidence="1">EP-1</strain>
        <tissue evidence="1">Whole</tissue>
    </source>
</reference>
<comment type="caution">
    <text evidence="1">The sequence shown here is derived from an EMBL/GenBank/DDBJ whole genome shotgun (WGS) entry which is preliminary data.</text>
</comment>
<dbReference type="AlphaFoldDB" id="A0AAN8WWM8"/>
<keyword evidence="2" id="KW-1185">Reference proteome</keyword>
<name>A0AAN8WWM8_HALRR</name>
<evidence type="ECO:0000313" key="2">
    <source>
        <dbReference type="Proteomes" id="UP001381693"/>
    </source>
</evidence>
<feature type="non-terminal residue" evidence="1">
    <location>
        <position position="65"/>
    </location>
</feature>
<dbReference type="EMBL" id="JAXCGZ010012829">
    <property type="protein sequence ID" value="KAK7073452.1"/>
    <property type="molecule type" value="Genomic_DNA"/>
</dbReference>
<organism evidence="1 2">
    <name type="scientific">Halocaridina rubra</name>
    <name type="common">Hawaiian red shrimp</name>
    <dbReference type="NCBI Taxonomy" id="373956"/>
    <lineage>
        <taxon>Eukaryota</taxon>
        <taxon>Metazoa</taxon>
        <taxon>Ecdysozoa</taxon>
        <taxon>Arthropoda</taxon>
        <taxon>Crustacea</taxon>
        <taxon>Multicrustacea</taxon>
        <taxon>Malacostraca</taxon>
        <taxon>Eumalacostraca</taxon>
        <taxon>Eucarida</taxon>
        <taxon>Decapoda</taxon>
        <taxon>Pleocyemata</taxon>
        <taxon>Caridea</taxon>
        <taxon>Atyoidea</taxon>
        <taxon>Atyidae</taxon>
        <taxon>Halocaridina</taxon>
    </lineage>
</organism>
<accession>A0AAN8WWM8</accession>